<dbReference type="CDD" id="cd02209">
    <property type="entry name" value="cupin_XRE_C"/>
    <property type="match status" value="1"/>
</dbReference>
<dbReference type="AlphaFoldDB" id="A0A4R2I817"/>
<proteinExistence type="predicted"/>
<feature type="domain" description="HTH cro/C1-type" evidence="2">
    <location>
        <begin position="14"/>
        <end position="68"/>
    </location>
</feature>
<evidence type="ECO:0000256" key="1">
    <source>
        <dbReference type="ARBA" id="ARBA00023125"/>
    </source>
</evidence>
<dbReference type="InterPro" id="IPR010982">
    <property type="entry name" value="Lambda_DNA-bd_dom_sf"/>
</dbReference>
<dbReference type="PROSITE" id="PS50943">
    <property type="entry name" value="HTH_CROC1"/>
    <property type="match status" value="1"/>
</dbReference>
<dbReference type="InterPro" id="IPR014710">
    <property type="entry name" value="RmlC-like_jellyroll"/>
</dbReference>
<dbReference type="SUPFAM" id="SSF47413">
    <property type="entry name" value="lambda repressor-like DNA-binding domains"/>
    <property type="match status" value="1"/>
</dbReference>
<evidence type="ECO:0000313" key="4">
    <source>
        <dbReference type="Proteomes" id="UP000295573"/>
    </source>
</evidence>
<dbReference type="SUPFAM" id="SSF51182">
    <property type="entry name" value="RmlC-like cupins"/>
    <property type="match status" value="1"/>
</dbReference>
<dbReference type="SMART" id="SM00530">
    <property type="entry name" value="HTH_XRE"/>
    <property type="match status" value="1"/>
</dbReference>
<dbReference type="Proteomes" id="UP000295573">
    <property type="component" value="Unassembled WGS sequence"/>
</dbReference>
<reference evidence="3 4" key="1">
    <citation type="journal article" date="2015" name="Stand. Genomic Sci.">
        <title>Genomic Encyclopedia of Bacterial and Archaeal Type Strains, Phase III: the genomes of soil and plant-associated and newly described type strains.</title>
        <authorList>
            <person name="Whitman W.B."/>
            <person name="Woyke T."/>
            <person name="Klenk H.P."/>
            <person name="Zhou Y."/>
            <person name="Lilburn T.G."/>
            <person name="Beck B.J."/>
            <person name="De Vos P."/>
            <person name="Vandamme P."/>
            <person name="Eisen J.A."/>
            <person name="Garrity G."/>
            <person name="Hugenholtz P."/>
            <person name="Kyrpides N.C."/>
        </authorList>
    </citation>
    <scope>NUCLEOTIDE SEQUENCE [LARGE SCALE GENOMIC DNA]</scope>
    <source>
        <strain evidence="3 4">VKM Ac-2541</strain>
    </source>
</reference>
<gene>
    <name evidence="3" type="ORF">EV646_11734</name>
</gene>
<accession>A0A4R2I817</accession>
<sequence length="181" mass="19884">MNQDEVDARLGTAIRALRHTRQRTLVEIAAVTGLSHPFLSQIERGRARPSMRSLFLIAEALGTTQQALLAEVSSSAEETPLIGAGTRLLLHEGGVDITEFAEIGTSYEEFFTHARPEFLYVVTGTLEVETRVSDDAASNFTTVKARESIHYPGGTLHRFRRASAEPCVVLIVHGDEHVSRT</sequence>
<dbReference type="InterPro" id="IPR011051">
    <property type="entry name" value="RmlC_Cupin_sf"/>
</dbReference>
<dbReference type="EMBL" id="SLWR01000017">
    <property type="protein sequence ID" value="TCO40493.1"/>
    <property type="molecule type" value="Genomic_DNA"/>
</dbReference>
<dbReference type="InterPro" id="IPR050807">
    <property type="entry name" value="TransReg_Diox_bact_type"/>
</dbReference>
<protein>
    <submittedName>
        <fullName evidence="3">Transcriptional regulator with XRE-family HTH domain</fullName>
    </submittedName>
</protein>
<dbReference type="Gene3D" id="2.60.120.10">
    <property type="entry name" value="Jelly Rolls"/>
    <property type="match status" value="1"/>
</dbReference>
<dbReference type="OrthoDB" id="4282897at2"/>
<dbReference type="Pfam" id="PF13560">
    <property type="entry name" value="HTH_31"/>
    <property type="match status" value="1"/>
</dbReference>
<dbReference type="InterPro" id="IPR001387">
    <property type="entry name" value="Cro/C1-type_HTH"/>
</dbReference>
<dbReference type="PANTHER" id="PTHR46797">
    <property type="entry name" value="HTH-TYPE TRANSCRIPTIONAL REGULATOR"/>
    <property type="match status" value="1"/>
</dbReference>
<evidence type="ECO:0000313" key="3">
    <source>
        <dbReference type="EMBL" id="TCO40493.1"/>
    </source>
</evidence>
<dbReference type="GO" id="GO:0005829">
    <property type="term" value="C:cytosol"/>
    <property type="evidence" value="ECO:0007669"/>
    <property type="project" value="TreeGrafter"/>
</dbReference>
<dbReference type="Pfam" id="PF07883">
    <property type="entry name" value="Cupin_2"/>
    <property type="match status" value="1"/>
</dbReference>
<dbReference type="GO" id="GO:0003700">
    <property type="term" value="F:DNA-binding transcription factor activity"/>
    <property type="evidence" value="ECO:0007669"/>
    <property type="project" value="TreeGrafter"/>
</dbReference>
<dbReference type="RefSeq" id="WP_132156649.1">
    <property type="nucleotide sequence ID" value="NZ_SLWR01000017.1"/>
</dbReference>
<dbReference type="PANTHER" id="PTHR46797:SF1">
    <property type="entry name" value="METHYLPHOSPHONATE SYNTHASE"/>
    <property type="match status" value="1"/>
</dbReference>
<organism evidence="3 4">
    <name type="scientific">Kribbella antiqua</name>
    <dbReference type="NCBI Taxonomy" id="2512217"/>
    <lineage>
        <taxon>Bacteria</taxon>
        <taxon>Bacillati</taxon>
        <taxon>Actinomycetota</taxon>
        <taxon>Actinomycetes</taxon>
        <taxon>Propionibacteriales</taxon>
        <taxon>Kribbellaceae</taxon>
        <taxon>Kribbella</taxon>
    </lineage>
</organism>
<comment type="caution">
    <text evidence="3">The sequence shown here is derived from an EMBL/GenBank/DDBJ whole genome shotgun (WGS) entry which is preliminary data.</text>
</comment>
<dbReference type="GO" id="GO:0003677">
    <property type="term" value="F:DNA binding"/>
    <property type="evidence" value="ECO:0007669"/>
    <property type="project" value="UniProtKB-KW"/>
</dbReference>
<dbReference type="Gene3D" id="1.10.260.40">
    <property type="entry name" value="lambda repressor-like DNA-binding domains"/>
    <property type="match status" value="1"/>
</dbReference>
<dbReference type="CDD" id="cd00093">
    <property type="entry name" value="HTH_XRE"/>
    <property type="match status" value="1"/>
</dbReference>
<name>A0A4R2I817_9ACTN</name>
<keyword evidence="1" id="KW-0238">DNA-binding</keyword>
<dbReference type="InterPro" id="IPR013096">
    <property type="entry name" value="Cupin_2"/>
</dbReference>
<keyword evidence="4" id="KW-1185">Reference proteome</keyword>
<evidence type="ECO:0000259" key="2">
    <source>
        <dbReference type="PROSITE" id="PS50943"/>
    </source>
</evidence>